<dbReference type="Gene3D" id="1.10.357.20">
    <property type="entry name" value="SLC41 divalent cation transporters, integral membrane domain"/>
    <property type="match status" value="1"/>
</dbReference>
<keyword evidence="3" id="KW-0813">Transport</keyword>
<comment type="similarity">
    <text evidence="2">Belongs to the SLC41A transporter family.</text>
</comment>
<evidence type="ECO:0000256" key="8">
    <source>
        <dbReference type="SAM" id="Coils"/>
    </source>
</evidence>
<dbReference type="GO" id="GO:0008324">
    <property type="term" value="F:monoatomic cation transmembrane transporter activity"/>
    <property type="evidence" value="ECO:0007669"/>
    <property type="project" value="InterPro"/>
</dbReference>
<dbReference type="Pfam" id="PF01769">
    <property type="entry name" value="MgtE"/>
    <property type="match status" value="1"/>
</dbReference>
<evidence type="ECO:0000256" key="5">
    <source>
        <dbReference type="ARBA" id="ARBA00022842"/>
    </source>
</evidence>
<dbReference type="PANTHER" id="PTHR41394:SF5">
    <property type="entry name" value="SLC41A_MGTE INTEGRAL MEMBRANE DOMAIN-CONTAINING PROTEIN"/>
    <property type="match status" value="1"/>
</dbReference>
<dbReference type="EMBL" id="HBIJ01014316">
    <property type="protein sequence ID" value="CAE0368840.1"/>
    <property type="molecule type" value="Transcribed_RNA"/>
</dbReference>
<evidence type="ECO:0000256" key="6">
    <source>
        <dbReference type="ARBA" id="ARBA00022989"/>
    </source>
</evidence>
<evidence type="ECO:0000256" key="3">
    <source>
        <dbReference type="ARBA" id="ARBA00022448"/>
    </source>
</evidence>
<gene>
    <name evidence="11" type="ORF">ALAG00032_LOCUS9603</name>
</gene>
<dbReference type="PANTHER" id="PTHR41394">
    <property type="entry name" value="MAGNESIUM TRANSPORTER MGTE"/>
    <property type="match status" value="1"/>
</dbReference>
<evidence type="ECO:0000313" key="11">
    <source>
        <dbReference type="EMBL" id="CAE0368840.1"/>
    </source>
</evidence>
<dbReference type="InterPro" id="IPR036739">
    <property type="entry name" value="SLC41_membr_dom_sf"/>
</dbReference>
<feature type="transmembrane region" description="Helical" evidence="9">
    <location>
        <begin position="185"/>
        <end position="207"/>
    </location>
</feature>
<dbReference type="SUPFAM" id="SSF161093">
    <property type="entry name" value="MgtE membrane domain-like"/>
    <property type="match status" value="1"/>
</dbReference>
<feature type="transmembrane region" description="Helical" evidence="9">
    <location>
        <begin position="153"/>
        <end position="173"/>
    </location>
</feature>
<keyword evidence="8" id="KW-0175">Coiled coil</keyword>
<dbReference type="InterPro" id="IPR006667">
    <property type="entry name" value="SLC41_membr_dom"/>
</dbReference>
<reference evidence="11" key="1">
    <citation type="submission" date="2021-01" db="EMBL/GenBank/DDBJ databases">
        <authorList>
            <person name="Corre E."/>
            <person name="Pelletier E."/>
            <person name="Niang G."/>
            <person name="Scheremetjew M."/>
            <person name="Finn R."/>
            <person name="Kale V."/>
            <person name="Holt S."/>
            <person name="Cochrane G."/>
            <person name="Meng A."/>
            <person name="Brown T."/>
            <person name="Cohen L."/>
        </authorList>
    </citation>
    <scope>NUCLEOTIDE SEQUENCE</scope>
    <source>
        <strain evidence="11">CCMP1510</strain>
    </source>
</reference>
<keyword evidence="6 9" id="KW-1133">Transmembrane helix</keyword>
<evidence type="ECO:0000256" key="9">
    <source>
        <dbReference type="SAM" id="Phobius"/>
    </source>
</evidence>
<dbReference type="AlphaFoldDB" id="A0A7S3NLY3"/>
<feature type="domain" description="SLC41A/MgtE integral membrane" evidence="10">
    <location>
        <begin position="115"/>
        <end position="235"/>
    </location>
</feature>
<protein>
    <recommendedName>
        <fullName evidence="10">SLC41A/MgtE integral membrane domain-containing protein</fullName>
    </recommendedName>
</protein>
<evidence type="ECO:0000259" key="10">
    <source>
        <dbReference type="Pfam" id="PF01769"/>
    </source>
</evidence>
<sequence length="255" mass="28016">MKIKKAVVLSFFSPSVLLRKGVRNECSRRQVVDELLELEKERNILRKRLTRNEEKQRMLVLGLEEDSRPDTFWNEARERGIWLVGLLTAQSVSSIVLEANEQIISEHPTIIFFLTMLVGAGGNAGNQAAVRVVRNLAVAPDETKIQLELRREIRMALILSFVVSLVGILRVLATPAASLPEAIAITSALFVIVSSSILLGASLPFLLQSLNAGPANAATSIQVIMDILGVFLTCLISTFLLTLLSPTFESAFAYT</sequence>
<feature type="coiled-coil region" evidence="8">
    <location>
        <begin position="28"/>
        <end position="55"/>
    </location>
</feature>
<accession>A0A7S3NLY3</accession>
<dbReference type="GO" id="GO:0016020">
    <property type="term" value="C:membrane"/>
    <property type="evidence" value="ECO:0007669"/>
    <property type="project" value="UniProtKB-SubCell"/>
</dbReference>
<proteinExistence type="inferred from homology"/>
<evidence type="ECO:0000256" key="7">
    <source>
        <dbReference type="ARBA" id="ARBA00023136"/>
    </source>
</evidence>
<evidence type="ECO:0000256" key="2">
    <source>
        <dbReference type="ARBA" id="ARBA00009749"/>
    </source>
</evidence>
<evidence type="ECO:0000256" key="4">
    <source>
        <dbReference type="ARBA" id="ARBA00022692"/>
    </source>
</evidence>
<name>A0A7S3NLY3_9STRA</name>
<feature type="transmembrane region" description="Helical" evidence="9">
    <location>
        <begin position="219"/>
        <end position="244"/>
    </location>
</feature>
<keyword evidence="4 9" id="KW-0812">Transmembrane</keyword>
<organism evidence="11">
    <name type="scientific">Aureoumbra lagunensis</name>
    <dbReference type="NCBI Taxonomy" id="44058"/>
    <lineage>
        <taxon>Eukaryota</taxon>
        <taxon>Sar</taxon>
        <taxon>Stramenopiles</taxon>
        <taxon>Ochrophyta</taxon>
        <taxon>Pelagophyceae</taxon>
        <taxon>Pelagomonadales</taxon>
        <taxon>Aureoumbra</taxon>
    </lineage>
</organism>
<keyword evidence="7 9" id="KW-0472">Membrane</keyword>
<keyword evidence="5" id="KW-0460">Magnesium</keyword>
<comment type="subcellular location">
    <subcellularLocation>
        <location evidence="1">Membrane</location>
        <topology evidence="1">Multi-pass membrane protein</topology>
    </subcellularLocation>
</comment>
<evidence type="ECO:0000256" key="1">
    <source>
        <dbReference type="ARBA" id="ARBA00004141"/>
    </source>
</evidence>